<dbReference type="EMBL" id="UZAG01021099">
    <property type="protein sequence ID" value="VDO49117.1"/>
    <property type="molecule type" value="Genomic_DNA"/>
</dbReference>
<keyword evidence="2" id="KW-1185">Reference proteome</keyword>
<evidence type="ECO:0000313" key="1">
    <source>
        <dbReference type="EMBL" id="VDO49117.1"/>
    </source>
</evidence>
<proteinExistence type="predicted"/>
<reference evidence="1 2" key="1">
    <citation type="submission" date="2018-11" db="EMBL/GenBank/DDBJ databases">
        <authorList>
            <consortium name="Pathogen Informatics"/>
        </authorList>
    </citation>
    <scope>NUCLEOTIDE SEQUENCE [LARGE SCALE GENOMIC DNA]</scope>
</reference>
<organism evidence="1 2">
    <name type="scientific">Brugia timori</name>
    <dbReference type="NCBI Taxonomy" id="42155"/>
    <lineage>
        <taxon>Eukaryota</taxon>
        <taxon>Metazoa</taxon>
        <taxon>Ecdysozoa</taxon>
        <taxon>Nematoda</taxon>
        <taxon>Chromadorea</taxon>
        <taxon>Rhabditida</taxon>
        <taxon>Spirurina</taxon>
        <taxon>Spiruromorpha</taxon>
        <taxon>Filarioidea</taxon>
        <taxon>Onchocercidae</taxon>
        <taxon>Brugia</taxon>
    </lineage>
</organism>
<gene>
    <name evidence="1" type="ORF">BTMF_LOCUS14357</name>
</gene>
<sequence>MSISELSTGLTDLIVASSSVICKDDEETDFNVCSKRVKSNVDREVELFSLELQSKLRSDDDEIRLAIPFSKALFKS</sequence>
<accession>A0A3P7WQ32</accession>
<name>A0A3P7WQ32_9BILA</name>
<dbReference type="AlphaFoldDB" id="A0A3P7WQ32"/>
<feature type="non-terminal residue" evidence="1">
    <location>
        <position position="76"/>
    </location>
</feature>
<evidence type="ECO:0000313" key="2">
    <source>
        <dbReference type="Proteomes" id="UP000280834"/>
    </source>
</evidence>
<dbReference type="Proteomes" id="UP000280834">
    <property type="component" value="Unassembled WGS sequence"/>
</dbReference>
<protein>
    <submittedName>
        <fullName evidence="1">Uncharacterized protein</fullName>
    </submittedName>
</protein>